<accession>A0AAV0HL25</accession>
<dbReference type="EMBL" id="CAMGYJ010000002">
    <property type="protein sequence ID" value="CAI0384920.1"/>
    <property type="molecule type" value="Genomic_DNA"/>
</dbReference>
<dbReference type="Proteomes" id="UP001154282">
    <property type="component" value="Unassembled WGS sequence"/>
</dbReference>
<comment type="caution">
    <text evidence="2">The sequence shown here is derived from an EMBL/GenBank/DDBJ whole genome shotgun (WGS) entry which is preliminary data.</text>
</comment>
<dbReference type="AlphaFoldDB" id="A0AAV0HL25"/>
<evidence type="ECO:0000256" key="1">
    <source>
        <dbReference type="SAM" id="Phobius"/>
    </source>
</evidence>
<keyword evidence="3" id="KW-1185">Reference proteome</keyword>
<sequence>FNRSTNASLELASYSPPLVAGILKMAIGACRLKNGRNRTRGRLIINRVPVKVKPNHNKKLCDKVGIGKAWFRKPYRK</sequence>
<keyword evidence="1" id="KW-1133">Transmembrane helix</keyword>
<gene>
    <name evidence="2" type="ORF">LITE_LOCUS4580</name>
</gene>
<evidence type="ECO:0000313" key="3">
    <source>
        <dbReference type="Proteomes" id="UP001154282"/>
    </source>
</evidence>
<organism evidence="2 3">
    <name type="scientific">Linum tenue</name>
    <dbReference type="NCBI Taxonomy" id="586396"/>
    <lineage>
        <taxon>Eukaryota</taxon>
        <taxon>Viridiplantae</taxon>
        <taxon>Streptophyta</taxon>
        <taxon>Embryophyta</taxon>
        <taxon>Tracheophyta</taxon>
        <taxon>Spermatophyta</taxon>
        <taxon>Magnoliopsida</taxon>
        <taxon>eudicotyledons</taxon>
        <taxon>Gunneridae</taxon>
        <taxon>Pentapetalae</taxon>
        <taxon>rosids</taxon>
        <taxon>fabids</taxon>
        <taxon>Malpighiales</taxon>
        <taxon>Linaceae</taxon>
        <taxon>Linum</taxon>
    </lineage>
</organism>
<evidence type="ECO:0000313" key="2">
    <source>
        <dbReference type="EMBL" id="CAI0384920.1"/>
    </source>
</evidence>
<reference evidence="2" key="1">
    <citation type="submission" date="2022-08" db="EMBL/GenBank/DDBJ databases">
        <authorList>
            <person name="Gutierrez-Valencia J."/>
        </authorList>
    </citation>
    <scope>NUCLEOTIDE SEQUENCE</scope>
</reference>
<feature type="transmembrane region" description="Helical" evidence="1">
    <location>
        <begin position="12"/>
        <end position="32"/>
    </location>
</feature>
<proteinExistence type="predicted"/>
<keyword evidence="1" id="KW-0472">Membrane</keyword>
<protein>
    <submittedName>
        <fullName evidence="2">Uncharacterized protein</fullName>
    </submittedName>
</protein>
<keyword evidence="1" id="KW-0812">Transmembrane</keyword>
<name>A0AAV0HL25_9ROSI</name>
<feature type="non-terminal residue" evidence="2">
    <location>
        <position position="1"/>
    </location>
</feature>